<name>A0A2P2QLH3_RHIMU</name>
<dbReference type="EMBL" id="GGEC01087253">
    <property type="protein sequence ID" value="MBX67737.1"/>
    <property type="molecule type" value="Transcribed_RNA"/>
</dbReference>
<sequence>MSTKRKVPSHYCRKLKPNKTYSLCK</sequence>
<proteinExistence type="predicted"/>
<accession>A0A2P2QLH3</accession>
<protein>
    <submittedName>
        <fullName evidence="1">Uncharacterized protein</fullName>
    </submittedName>
</protein>
<reference evidence="1" key="1">
    <citation type="submission" date="2018-02" db="EMBL/GenBank/DDBJ databases">
        <title>Rhizophora mucronata_Transcriptome.</title>
        <authorList>
            <person name="Meera S.P."/>
            <person name="Sreeshan A."/>
            <person name="Augustine A."/>
        </authorList>
    </citation>
    <scope>NUCLEOTIDE SEQUENCE</scope>
    <source>
        <tissue evidence="1">Leaf</tissue>
    </source>
</reference>
<evidence type="ECO:0000313" key="1">
    <source>
        <dbReference type="EMBL" id="MBX67737.1"/>
    </source>
</evidence>
<dbReference type="AlphaFoldDB" id="A0A2P2QLH3"/>
<organism evidence="1">
    <name type="scientific">Rhizophora mucronata</name>
    <name type="common">Asiatic mangrove</name>
    <dbReference type="NCBI Taxonomy" id="61149"/>
    <lineage>
        <taxon>Eukaryota</taxon>
        <taxon>Viridiplantae</taxon>
        <taxon>Streptophyta</taxon>
        <taxon>Embryophyta</taxon>
        <taxon>Tracheophyta</taxon>
        <taxon>Spermatophyta</taxon>
        <taxon>Magnoliopsida</taxon>
        <taxon>eudicotyledons</taxon>
        <taxon>Gunneridae</taxon>
        <taxon>Pentapetalae</taxon>
        <taxon>rosids</taxon>
        <taxon>fabids</taxon>
        <taxon>Malpighiales</taxon>
        <taxon>Rhizophoraceae</taxon>
        <taxon>Rhizophora</taxon>
    </lineage>
</organism>